<gene>
    <name evidence="1" type="ORF">AUJ73_00050</name>
</gene>
<protein>
    <submittedName>
        <fullName evidence="1">Uncharacterized protein</fullName>
    </submittedName>
</protein>
<proteinExistence type="predicted"/>
<dbReference type="Proteomes" id="UP000183120">
    <property type="component" value="Unassembled WGS sequence"/>
</dbReference>
<comment type="caution">
    <text evidence="1">The sequence shown here is derived from an EMBL/GenBank/DDBJ whole genome shotgun (WGS) entry which is preliminary data.</text>
</comment>
<reference evidence="1 2" key="1">
    <citation type="journal article" date="2016" name="Environ. Microbiol.">
        <title>Genomic resolution of a cold subsurface aquifer community provides metabolic insights for novel microbes adapted to high CO concentrations.</title>
        <authorList>
            <person name="Probst A.J."/>
            <person name="Castelle C.J."/>
            <person name="Singh A."/>
            <person name="Brown C.T."/>
            <person name="Anantharaman K."/>
            <person name="Sharon I."/>
            <person name="Hug L.A."/>
            <person name="Burstein D."/>
            <person name="Emerson J.B."/>
            <person name="Thomas B.C."/>
            <person name="Banfield J.F."/>
        </authorList>
    </citation>
    <scope>NUCLEOTIDE SEQUENCE [LARGE SCALE GENOMIC DNA]</scope>
    <source>
        <strain evidence="1">CG1_02_37_22</strain>
    </source>
</reference>
<sequence length="133" mass="15557">MFYPRQRGGVILLFSRPVGRQEYDNLNFLRRHNLIPSLQETEYIWRLANNFAEGNNIAIDALNLKARNWRALELSDDPQESSNIISFLQDKGILNSMINFSPEEKLKRDVQDELKTDGVKIFWEKVAQFIVSK</sequence>
<name>A0A1J4TYM4_9BACT</name>
<evidence type="ECO:0000313" key="1">
    <source>
        <dbReference type="EMBL" id="OIO15725.1"/>
    </source>
</evidence>
<accession>A0A1J4TYM4</accession>
<evidence type="ECO:0000313" key="2">
    <source>
        <dbReference type="Proteomes" id="UP000183120"/>
    </source>
</evidence>
<organism evidence="1 2">
    <name type="scientific">Candidatus Gottesmanbacteria bacterium CG1_02_37_22</name>
    <dbReference type="NCBI Taxonomy" id="1805209"/>
    <lineage>
        <taxon>Bacteria</taxon>
        <taxon>Candidatus Gottesmaniibacteriota</taxon>
    </lineage>
</organism>
<dbReference type="EMBL" id="MNUY01000001">
    <property type="protein sequence ID" value="OIO15725.1"/>
    <property type="molecule type" value="Genomic_DNA"/>
</dbReference>
<dbReference type="AlphaFoldDB" id="A0A1J4TYM4"/>
<dbReference type="STRING" id="1805209.AUJ73_00050"/>